<keyword evidence="4" id="KW-0378">Hydrolase</keyword>
<protein>
    <submittedName>
        <fullName evidence="8">8-oxo-dGTP diphosphatase</fullName>
    </submittedName>
</protein>
<keyword evidence="6" id="KW-0464">Manganese</keyword>
<feature type="region of interest" description="Disordered" evidence="7">
    <location>
        <begin position="457"/>
        <end position="477"/>
    </location>
</feature>
<dbReference type="InterPro" id="IPR045121">
    <property type="entry name" value="CoAse"/>
</dbReference>
<proteinExistence type="predicted"/>
<comment type="cofactor">
    <cofactor evidence="2">
        <name>Mg(2+)</name>
        <dbReference type="ChEBI" id="CHEBI:18420"/>
    </cofactor>
</comment>
<keyword evidence="3" id="KW-0479">Metal-binding</keyword>
<feature type="compositionally biased region" description="Low complexity" evidence="7">
    <location>
        <begin position="47"/>
        <end position="56"/>
    </location>
</feature>
<name>A0ABR1PND6_DIAER</name>
<feature type="region of interest" description="Disordered" evidence="7">
    <location>
        <begin position="288"/>
        <end position="307"/>
    </location>
</feature>
<feature type="region of interest" description="Disordered" evidence="7">
    <location>
        <begin position="24"/>
        <end position="84"/>
    </location>
</feature>
<accession>A0ABR1PND6</accession>
<dbReference type="PANTHER" id="PTHR12992:SF24">
    <property type="entry name" value="PEROXISOMAL COENZYME A DIPHOSPHATASE NUDT7"/>
    <property type="match status" value="1"/>
</dbReference>
<dbReference type="SUPFAM" id="SSF55811">
    <property type="entry name" value="Nudix"/>
    <property type="match status" value="1"/>
</dbReference>
<comment type="caution">
    <text evidence="8">The sequence shown here is derived from an EMBL/GenBank/DDBJ whole genome shotgun (WGS) entry which is preliminary data.</text>
</comment>
<dbReference type="Proteomes" id="UP001430848">
    <property type="component" value="Unassembled WGS sequence"/>
</dbReference>
<dbReference type="PANTHER" id="PTHR12992">
    <property type="entry name" value="NUDIX HYDROLASE"/>
    <property type="match status" value="1"/>
</dbReference>
<evidence type="ECO:0000313" key="9">
    <source>
        <dbReference type="Proteomes" id="UP001430848"/>
    </source>
</evidence>
<evidence type="ECO:0000313" key="8">
    <source>
        <dbReference type="EMBL" id="KAK7741115.1"/>
    </source>
</evidence>
<evidence type="ECO:0000256" key="1">
    <source>
        <dbReference type="ARBA" id="ARBA00001936"/>
    </source>
</evidence>
<keyword evidence="5" id="KW-0460">Magnesium</keyword>
<evidence type="ECO:0000256" key="5">
    <source>
        <dbReference type="ARBA" id="ARBA00022842"/>
    </source>
</evidence>
<feature type="compositionally biased region" description="Basic and acidic residues" evidence="7">
    <location>
        <begin position="73"/>
        <end position="83"/>
    </location>
</feature>
<reference evidence="8 9" key="1">
    <citation type="submission" date="2024-02" db="EMBL/GenBank/DDBJ databases">
        <title>De novo assembly and annotation of 12 fungi associated with fruit tree decline syndrome in Ontario, Canada.</title>
        <authorList>
            <person name="Sulman M."/>
            <person name="Ellouze W."/>
            <person name="Ilyukhin E."/>
        </authorList>
    </citation>
    <scope>NUCLEOTIDE SEQUENCE [LARGE SCALE GENOMIC DNA]</scope>
    <source>
        <strain evidence="8 9">M169</strain>
    </source>
</reference>
<dbReference type="InterPro" id="IPR015797">
    <property type="entry name" value="NUDIX_hydrolase-like_dom_sf"/>
</dbReference>
<gene>
    <name evidence="8" type="primary">PCD1</name>
    <name evidence="8" type="ORF">SLS63_000668</name>
</gene>
<feature type="compositionally biased region" description="Low complexity" evidence="7">
    <location>
        <begin position="109"/>
        <end position="127"/>
    </location>
</feature>
<keyword evidence="9" id="KW-1185">Reference proteome</keyword>
<evidence type="ECO:0000256" key="6">
    <source>
        <dbReference type="ARBA" id="ARBA00023211"/>
    </source>
</evidence>
<feature type="region of interest" description="Disordered" evidence="7">
    <location>
        <begin position="101"/>
        <end position="137"/>
    </location>
</feature>
<sequence>MFCTVRTNPKYQVARCRAIDKKKLSFGDPNSSAARASVRDSLHNNKQQQQQQQQQQGERKMSGTTEQLPNGHHAPDQEHHDDTAAPTEAEVQTIVQSIKDASTAVPVAPTSSRSPEPQPPQDQSISQPPQPGEFDVGEYWDLSSMAPLNQVSRSDLSSLPCKANPSSPVMNRIVVTRTKAAIARLRAYKPPPFPVWDKLPLSRRAAVLILLYADRQGDLRVVLTMRAASLRSFSDQIARREAWEEIGLPIDDSKIPKPFRIEHLCCLPHSLAKTELAVRPCVALLHSGDDDESDHPAGPPSPTVDESLMPRLDAKEVAAVFSGPLHNFLLASDEVVPGEGEETRRKLLPKGKWYEGRWAEFHEAPWRVHYFYVPVNHQRVTKPRVREGGLAAIAEQLEEEEEDAGRYMVWGMTGRMLVDAARVAYAREPEFEHNKHFGDEAIIERLAGAGRLPEKKRPAAVELAQQEAKKAKEGSKM</sequence>
<evidence type="ECO:0000256" key="3">
    <source>
        <dbReference type="ARBA" id="ARBA00022723"/>
    </source>
</evidence>
<dbReference type="CDD" id="cd03426">
    <property type="entry name" value="NUDIX_CoAse_Nudt7"/>
    <property type="match status" value="1"/>
</dbReference>
<evidence type="ECO:0000256" key="2">
    <source>
        <dbReference type="ARBA" id="ARBA00001946"/>
    </source>
</evidence>
<feature type="compositionally biased region" description="Basic and acidic residues" evidence="7">
    <location>
        <begin position="467"/>
        <end position="477"/>
    </location>
</feature>
<comment type="cofactor">
    <cofactor evidence="1">
        <name>Mn(2+)</name>
        <dbReference type="ChEBI" id="CHEBI:29035"/>
    </cofactor>
</comment>
<dbReference type="EMBL" id="JAKNSF020000002">
    <property type="protein sequence ID" value="KAK7741115.1"/>
    <property type="molecule type" value="Genomic_DNA"/>
</dbReference>
<dbReference type="Gene3D" id="3.90.79.10">
    <property type="entry name" value="Nucleoside Triphosphate Pyrophosphohydrolase"/>
    <property type="match status" value="1"/>
</dbReference>
<evidence type="ECO:0000256" key="4">
    <source>
        <dbReference type="ARBA" id="ARBA00022801"/>
    </source>
</evidence>
<organism evidence="8 9">
    <name type="scientific">Diaporthe eres</name>
    <name type="common">Phomopsis oblonga</name>
    <dbReference type="NCBI Taxonomy" id="83184"/>
    <lineage>
        <taxon>Eukaryota</taxon>
        <taxon>Fungi</taxon>
        <taxon>Dikarya</taxon>
        <taxon>Ascomycota</taxon>
        <taxon>Pezizomycotina</taxon>
        <taxon>Sordariomycetes</taxon>
        <taxon>Sordariomycetidae</taxon>
        <taxon>Diaporthales</taxon>
        <taxon>Diaporthaceae</taxon>
        <taxon>Diaporthe</taxon>
        <taxon>Diaporthe eres species complex</taxon>
    </lineage>
</organism>
<evidence type="ECO:0000256" key="7">
    <source>
        <dbReference type="SAM" id="MobiDB-lite"/>
    </source>
</evidence>